<dbReference type="InterPro" id="IPR000394">
    <property type="entry name" value="RNA_pol_sigma_54"/>
</dbReference>
<dbReference type="EMBL" id="QAAA01000009">
    <property type="protein sequence ID" value="PTN01943.1"/>
    <property type="molecule type" value="Genomic_DNA"/>
</dbReference>
<dbReference type="AlphaFoldDB" id="A0A2T5BRN0"/>
<dbReference type="Proteomes" id="UP000243859">
    <property type="component" value="Unassembled WGS sequence"/>
</dbReference>
<proteinExistence type="predicted"/>
<evidence type="ECO:0000313" key="3">
    <source>
        <dbReference type="Proteomes" id="UP000243859"/>
    </source>
</evidence>
<protein>
    <submittedName>
        <fullName evidence="2">Sigma-54-like protein</fullName>
    </submittedName>
</protein>
<dbReference type="Gene3D" id="1.10.10.60">
    <property type="entry name" value="Homeodomain-like"/>
    <property type="match status" value="1"/>
</dbReference>
<organism evidence="2 3">
    <name type="scientific">Rhodovulum imhoffii</name>
    <dbReference type="NCBI Taxonomy" id="365340"/>
    <lineage>
        <taxon>Bacteria</taxon>
        <taxon>Pseudomonadati</taxon>
        <taxon>Pseudomonadota</taxon>
        <taxon>Alphaproteobacteria</taxon>
        <taxon>Rhodobacterales</taxon>
        <taxon>Paracoccaceae</taxon>
        <taxon>Rhodovulum</taxon>
    </lineage>
</organism>
<sequence>MGGGQQDFIIALVSRIVAAEDPHKPLSDAAIVRQAREQGAILARRTVVTYRGKLGIAPSYARRAVATRD</sequence>
<comment type="caution">
    <text evidence="2">The sequence shown here is derived from an EMBL/GenBank/DDBJ whole genome shotgun (WGS) entry which is preliminary data.</text>
</comment>
<evidence type="ECO:0000313" key="2">
    <source>
        <dbReference type="EMBL" id="PTN01943.1"/>
    </source>
</evidence>
<dbReference type="GO" id="GO:0016987">
    <property type="term" value="F:sigma factor activity"/>
    <property type="evidence" value="ECO:0007669"/>
    <property type="project" value="InterPro"/>
</dbReference>
<feature type="domain" description="RNA polymerase sigma factor 54 DNA-binding" evidence="1">
    <location>
        <begin position="6"/>
        <end position="63"/>
    </location>
</feature>
<name>A0A2T5BRN0_9RHOB</name>
<reference evidence="2 3" key="1">
    <citation type="submission" date="2018-04" db="EMBL/GenBank/DDBJ databases">
        <title>Genomic Encyclopedia of Archaeal and Bacterial Type Strains, Phase II (KMG-II): from individual species to whole genera.</title>
        <authorList>
            <person name="Goeker M."/>
        </authorList>
    </citation>
    <scope>NUCLEOTIDE SEQUENCE [LARGE SCALE GENOMIC DNA]</scope>
    <source>
        <strain evidence="2 3">DSM 18064</strain>
    </source>
</reference>
<keyword evidence="3" id="KW-1185">Reference proteome</keyword>
<dbReference type="GO" id="GO:0001216">
    <property type="term" value="F:DNA-binding transcription activator activity"/>
    <property type="evidence" value="ECO:0007669"/>
    <property type="project" value="InterPro"/>
</dbReference>
<dbReference type="PANTHER" id="PTHR32248:SF4">
    <property type="entry name" value="RNA POLYMERASE SIGMA-54 FACTOR"/>
    <property type="match status" value="1"/>
</dbReference>
<dbReference type="PANTHER" id="PTHR32248">
    <property type="entry name" value="RNA POLYMERASE SIGMA-54 FACTOR"/>
    <property type="match status" value="1"/>
</dbReference>
<dbReference type="InterPro" id="IPR007634">
    <property type="entry name" value="RNA_pol_sigma_54_DNA-bd"/>
</dbReference>
<dbReference type="PROSITE" id="PS50044">
    <property type="entry name" value="SIGMA54_3"/>
    <property type="match status" value="1"/>
</dbReference>
<dbReference type="RefSeq" id="WP_107892599.1">
    <property type="nucleotide sequence ID" value="NZ_NHSI01000051.1"/>
</dbReference>
<dbReference type="Pfam" id="PF04552">
    <property type="entry name" value="Sigma54_DBD"/>
    <property type="match status" value="1"/>
</dbReference>
<dbReference type="OrthoDB" id="9814402at2"/>
<gene>
    <name evidence="2" type="ORF">C8N32_10967</name>
</gene>
<evidence type="ECO:0000259" key="1">
    <source>
        <dbReference type="Pfam" id="PF04552"/>
    </source>
</evidence>
<accession>A0A2T5BRN0</accession>